<feature type="chain" id="PRO_5042180136" evidence="2">
    <location>
        <begin position="21"/>
        <end position="407"/>
    </location>
</feature>
<accession>A0AAD6Z1P7</accession>
<dbReference type="Proteomes" id="UP001218218">
    <property type="component" value="Unassembled WGS sequence"/>
</dbReference>
<protein>
    <submittedName>
        <fullName evidence="3">Uncharacterized protein</fullName>
    </submittedName>
</protein>
<gene>
    <name evidence="3" type="ORF">DFH08DRAFT_977320</name>
</gene>
<reference evidence="3" key="1">
    <citation type="submission" date="2023-03" db="EMBL/GenBank/DDBJ databases">
        <title>Massive genome expansion in bonnet fungi (Mycena s.s.) driven by repeated elements and novel gene families across ecological guilds.</title>
        <authorList>
            <consortium name="Lawrence Berkeley National Laboratory"/>
            <person name="Harder C.B."/>
            <person name="Miyauchi S."/>
            <person name="Viragh M."/>
            <person name="Kuo A."/>
            <person name="Thoen E."/>
            <person name="Andreopoulos B."/>
            <person name="Lu D."/>
            <person name="Skrede I."/>
            <person name="Drula E."/>
            <person name="Henrissat B."/>
            <person name="Morin E."/>
            <person name="Kohler A."/>
            <person name="Barry K."/>
            <person name="LaButti K."/>
            <person name="Morin E."/>
            <person name="Salamov A."/>
            <person name="Lipzen A."/>
            <person name="Mereny Z."/>
            <person name="Hegedus B."/>
            <person name="Baldrian P."/>
            <person name="Stursova M."/>
            <person name="Weitz H."/>
            <person name="Taylor A."/>
            <person name="Grigoriev I.V."/>
            <person name="Nagy L.G."/>
            <person name="Martin F."/>
            <person name="Kauserud H."/>
        </authorList>
    </citation>
    <scope>NUCLEOTIDE SEQUENCE</scope>
    <source>
        <strain evidence="3">CBHHK002</strain>
    </source>
</reference>
<dbReference type="EMBL" id="JARIHO010000109">
    <property type="protein sequence ID" value="KAJ7302936.1"/>
    <property type="molecule type" value="Genomic_DNA"/>
</dbReference>
<proteinExistence type="predicted"/>
<comment type="caution">
    <text evidence="3">The sequence shown here is derived from an EMBL/GenBank/DDBJ whole genome shotgun (WGS) entry which is preliminary data.</text>
</comment>
<feature type="signal peptide" evidence="2">
    <location>
        <begin position="1"/>
        <end position="20"/>
    </location>
</feature>
<organism evidence="3 4">
    <name type="scientific">Mycena albidolilacea</name>
    <dbReference type="NCBI Taxonomy" id="1033008"/>
    <lineage>
        <taxon>Eukaryota</taxon>
        <taxon>Fungi</taxon>
        <taxon>Dikarya</taxon>
        <taxon>Basidiomycota</taxon>
        <taxon>Agaricomycotina</taxon>
        <taxon>Agaricomycetes</taxon>
        <taxon>Agaricomycetidae</taxon>
        <taxon>Agaricales</taxon>
        <taxon>Marasmiineae</taxon>
        <taxon>Mycenaceae</taxon>
        <taxon>Mycena</taxon>
    </lineage>
</organism>
<feature type="compositionally biased region" description="Low complexity" evidence="1">
    <location>
        <begin position="153"/>
        <end position="171"/>
    </location>
</feature>
<evidence type="ECO:0000256" key="1">
    <source>
        <dbReference type="SAM" id="MobiDB-lite"/>
    </source>
</evidence>
<feature type="region of interest" description="Disordered" evidence="1">
    <location>
        <begin position="153"/>
        <end position="185"/>
    </location>
</feature>
<keyword evidence="2" id="KW-0732">Signal</keyword>
<evidence type="ECO:0000313" key="4">
    <source>
        <dbReference type="Proteomes" id="UP001218218"/>
    </source>
</evidence>
<evidence type="ECO:0000313" key="3">
    <source>
        <dbReference type="EMBL" id="KAJ7302936.1"/>
    </source>
</evidence>
<evidence type="ECO:0000256" key="2">
    <source>
        <dbReference type="SAM" id="SignalP"/>
    </source>
</evidence>
<dbReference type="AlphaFoldDB" id="A0AAD6Z1P7"/>
<sequence>MLRFLSWFVVGSGLLVQAQTLYKVVAPSPTPTPTFSGIVESELQDTSVSVGGVGADGMTTYVEIDVVSAIVDSKIAAQVTPTSIVRTNTFVEGVSGWRFGPSTGQDIHGSCTFAADGNAVCVGVVPDLTTTYTVATSGTVVPWYTLNAAAAAPTSSQASPSGPSASTTPNTRVQGRRRKRDAHGLTHEEVVPLGALVEREIGIRVRSVNLRDGLQDARVVRRKSETAGARAPAPDPTVVEEEMRVVLAASDLDDPRISCSSGCSTVTSIAFWIWVSALAKTAPSLLIAKEVWIPVKDGYDRGEGEGLGLEAVSAPLQDAAPELEVRAVTPCVDGAIAGECERVVLTADNAGDGLVVKRWKGSGNIVLVAHESKQANERMHYFLLLLIAEAKLPGFESTVNEKNMRIR</sequence>
<name>A0AAD6Z1P7_9AGAR</name>
<keyword evidence="4" id="KW-1185">Reference proteome</keyword>